<evidence type="ECO:0000259" key="1">
    <source>
        <dbReference type="Pfam" id="PF06722"/>
    </source>
</evidence>
<evidence type="ECO:0000313" key="3">
    <source>
        <dbReference type="Proteomes" id="UP001434337"/>
    </source>
</evidence>
<dbReference type="Gene3D" id="3.40.50.2000">
    <property type="entry name" value="Glycogen Phosphorylase B"/>
    <property type="match status" value="2"/>
</dbReference>
<proteinExistence type="predicted"/>
<feature type="domain" description="Erythromycin biosynthesis protein CIII-like C-terminal" evidence="1">
    <location>
        <begin position="261"/>
        <end position="393"/>
    </location>
</feature>
<sequence length="399" mass="42706">MARILFGCVPAYGVINPSFPLVKALVEAGHDVDYFVPESFRPAVEKIGATPIPWGFYLDGPITRPQQIARFGRRMFSDQDAGLRALGPRYDAVVAAGMQPTLPELQDALDVPVLFCSPMFFQSPRVIAHLADIGEGLPAMARRMMRSRRQRSLLGAAFGLAMLGRPAGDIIAMMGPRSRTLNITPASRLYQPCAEEFSDATCVFMGPTPTLASSEAVLDSFPLDRVRAHEGPVVYGTLGTVFNTWTPFFRILADAFAGSDVLLVLTTGNEANRAAVGPVADNVILSSFVPQAEVLERADVCFTHGGFGSATDAIALGATPILTPMGADQFFNAYRLSELDAGRVLPKGEFTVEAVRAIYEDVRHDGRLAAGTAALRESFAEAEGPAGVARRIGDLIAAS</sequence>
<dbReference type="CDD" id="cd03784">
    <property type="entry name" value="GT1_Gtf-like"/>
    <property type="match status" value="1"/>
</dbReference>
<gene>
    <name evidence="2" type="ORF">PCC79_14820</name>
</gene>
<dbReference type="RefSeq" id="WP_342372270.1">
    <property type="nucleotide sequence ID" value="NZ_CP115965.1"/>
</dbReference>
<dbReference type="PANTHER" id="PTHR48050">
    <property type="entry name" value="STEROL 3-BETA-GLUCOSYLTRANSFERASE"/>
    <property type="match status" value="1"/>
</dbReference>
<protein>
    <submittedName>
        <fullName evidence="2">Glycosyltransferase</fullName>
    </submittedName>
</protein>
<name>A0ABZ3C6M9_9ACTN</name>
<evidence type="ECO:0000313" key="2">
    <source>
        <dbReference type="EMBL" id="WZW98143.1"/>
    </source>
</evidence>
<dbReference type="EMBL" id="CP115965">
    <property type="protein sequence ID" value="WZW98143.1"/>
    <property type="molecule type" value="Genomic_DNA"/>
</dbReference>
<dbReference type="InterPro" id="IPR002213">
    <property type="entry name" value="UDP_glucos_trans"/>
</dbReference>
<accession>A0ABZ3C6M9</accession>
<dbReference type="Pfam" id="PF06722">
    <property type="entry name" value="EryCIII-like_C"/>
    <property type="match status" value="1"/>
</dbReference>
<keyword evidence="3" id="KW-1185">Reference proteome</keyword>
<organism evidence="2 3">
    <name type="scientific">Propioniciclava soli</name>
    <dbReference type="NCBI Taxonomy" id="2775081"/>
    <lineage>
        <taxon>Bacteria</taxon>
        <taxon>Bacillati</taxon>
        <taxon>Actinomycetota</taxon>
        <taxon>Actinomycetes</taxon>
        <taxon>Propionibacteriales</taxon>
        <taxon>Propionibacteriaceae</taxon>
        <taxon>Propioniciclava</taxon>
    </lineage>
</organism>
<dbReference type="InterPro" id="IPR010610">
    <property type="entry name" value="EryCIII-like_C"/>
</dbReference>
<dbReference type="SUPFAM" id="SSF53756">
    <property type="entry name" value="UDP-Glycosyltransferase/glycogen phosphorylase"/>
    <property type="match status" value="1"/>
</dbReference>
<dbReference type="InterPro" id="IPR050426">
    <property type="entry name" value="Glycosyltransferase_28"/>
</dbReference>
<dbReference type="PANTHER" id="PTHR48050:SF13">
    <property type="entry name" value="STEROL 3-BETA-GLUCOSYLTRANSFERASE UGT80A2"/>
    <property type="match status" value="1"/>
</dbReference>
<reference evidence="2 3" key="1">
    <citation type="journal article" date="2023" name="Environ Microbiome">
        <title>A coral-associated actinobacterium mitigates coral bleaching under heat stress.</title>
        <authorList>
            <person name="Li J."/>
            <person name="Zou Y."/>
            <person name="Li Q."/>
            <person name="Zhang J."/>
            <person name="Bourne D.G."/>
            <person name="Lyu Y."/>
            <person name="Liu C."/>
            <person name="Zhang S."/>
        </authorList>
    </citation>
    <scope>NUCLEOTIDE SEQUENCE [LARGE SCALE GENOMIC DNA]</scope>
    <source>
        <strain evidence="2 3">SCSIO 13291</strain>
    </source>
</reference>
<dbReference type="Proteomes" id="UP001434337">
    <property type="component" value="Chromosome"/>
</dbReference>